<organism evidence="2 3">
    <name type="scientific">Streptomyces roseochromogenus subsp. oscitans DS 12.976</name>
    <dbReference type="NCBI Taxonomy" id="1352936"/>
    <lineage>
        <taxon>Bacteria</taxon>
        <taxon>Bacillati</taxon>
        <taxon>Actinomycetota</taxon>
        <taxon>Actinomycetes</taxon>
        <taxon>Kitasatosporales</taxon>
        <taxon>Streptomycetaceae</taxon>
        <taxon>Streptomyces</taxon>
    </lineage>
</organism>
<evidence type="ECO:0000313" key="3">
    <source>
        <dbReference type="Proteomes" id="UP000017984"/>
    </source>
</evidence>
<dbReference type="RefSeq" id="WP_023551142.1">
    <property type="nucleotide sequence ID" value="NZ_CM002285.1"/>
</dbReference>
<protein>
    <recommendedName>
        <fullName evidence="4">Lipoprotein</fullName>
    </recommendedName>
</protein>
<comment type="caution">
    <text evidence="2">The sequence shown here is derived from an EMBL/GenBank/DDBJ whole genome shotgun (WGS) entry which is preliminary data.</text>
</comment>
<evidence type="ECO:0000256" key="1">
    <source>
        <dbReference type="SAM" id="SignalP"/>
    </source>
</evidence>
<dbReference type="STRING" id="1352936.M878_32230"/>
<feature type="chain" id="PRO_5004747676" description="Lipoprotein" evidence="1">
    <location>
        <begin position="28"/>
        <end position="308"/>
    </location>
</feature>
<gene>
    <name evidence="2" type="ORF">M878_32230</name>
</gene>
<dbReference type="OrthoDB" id="4053327at2"/>
<evidence type="ECO:0000313" key="2">
    <source>
        <dbReference type="EMBL" id="EST23840.1"/>
    </source>
</evidence>
<dbReference type="Proteomes" id="UP000017984">
    <property type="component" value="Chromosome"/>
</dbReference>
<dbReference type="PROSITE" id="PS51257">
    <property type="entry name" value="PROKAR_LIPOPROTEIN"/>
    <property type="match status" value="1"/>
</dbReference>
<reference evidence="2 3" key="1">
    <citation type="journal article" date="2014" name="Genome Announc.">
        <title>Draft Genome Sequence of Streptomyces roseochromogenes subsp. oscitans DS 12.976, Producer of the Aminocoumarin Antibiotic Clorobiocin.</title>
        <authorList>
            <person name="Ruckert C."/>
            <person name="Kalinowski J."/>
            <person name="Heide L."/>
            <person name="Apel A.K."/>
        </authorList>
    </citation>
    <scope>NUCLEOTIDE SEQUENCE [LARGE SCALE GENOMIC DNA]</scope>
    <source>
        <strain evidence="2 3">DS 12.976</strain>
    </source>
</reference>
<dbReference type="EMBL" id="AWQX01000275">
    <property type="protein sequence ID" value="EST23840.1"/>
    <property type="molecule type" value="Genomic_DNA"/>
</dbReference>
<dbReference type="AlphaFoldDB" id="V6JVA6"/>
<feature type="signal peptide" evidence="1">
    <location>
        <begin position="1"/>
        <end position="27"/>
    </location>
</feature>
<proteinExistence type="predicted"/>
<evidence type="ECO:0008006" key="4">
    <source>
        <dbReference type="Google" id="ProtNLM"/>
    </source>
</evidence>
<dbReference type="HOGENOM" id="CLU_078528_0_0_11"/>
<dbReference type="PATRIC" id="fig|1352936.5.peg.6713"/>
<name>V6JVA6_STRRC</name>
<keyword evidence="3" id="KW-1185">Reference proteome</keyword>
<sequence>MASTRRLTSAVLLLALGVAGCTSAGHARPEPTAPRPFQGVTYYGPGSRAALHTAEEHLIAACMRGKGFTYHPQPQPTGPNRLDTSPYLLLTEAQARRDGYGETDAVLRAPRPAGATGTNAHEENDPRWKAALLGTDRHRVYVRLPGTLEFFYDTDSCVSAAGTQLYGRDYQRLYNTFQVLTGRVVNRVTGDARYRAAMRRWQGCMRDAGQRAHTLDEPPAAIQKQLQRAGTDPTALHAVAGQELKLAGTDAGCQRRAGLFDAVAHAQRDAEQAVLRAAGAGADADLARLREARQRAIARATESATPPA</sequence>
<accession>V6JVA6</accession>
<keyword evidence="1" id="KW-0732">Signal</keyword>